<feature type="transmembrane region" description="Helical" evidence="7">
    <location>
        <begin position="441"/>
        <end position="462"/>
    </location>
</feature>
<dbReference type="Pfam" id="PF13440">
    <property type="entry name" value="Polysacc_synt_3"/>
    <property type="match status" value="1"/>
</dbReference>
<evidence type="ECO:0000256" key="1">
    <source>
        <dbReference type="ARBA" id="ARBA00004651"/>
    </source>
</evidence>
<accession>A0A3A1P5K1</accession>
<name>A0A3A1P5K1_9SPHN</name>
<evidence type="ECO:0000256" key="4">
    <source>
        <dbReference type="ARBA" id="ARBA00022692"/>
    </source>
</evidence>
<dbReference type="InterPro" id="IPR050833">
    <property type="entry name" value="Poly_Biosynth_Transport"/>
</dbReference>
<dbReference type="Proteomes" id="UP000265366">
    <property type="component" value="Unassembled WGS sequence"/>
</dbReference>
<sequence length="490" mass="51953">MSTFRKSLAINFVASSGATLVMFVVSLVVARILTPAEIGIYSIAIVLVNIAHVFREFGVSSYLQRANGLTTVQVRSALGVAYAITWTVAALVWFASDWVAHWFGYDAIGPVMRILAASFLFIPFSSVALALLLREYDAKKIAVGTAVGTAAYSATAIGLALAGKGAASLAWANLANVVSTGVIYVWLRPLHMAYLPRFRETGDILRFGSGALFTNLVKAGNNALPDLILGKIGSARQVGLLSRANSTVSIFMYVAGSAITFGSQTYLAKAHHAGESLEPLLHRAIGLVTAIGWPLLAVTMIVAEDMVVGLYGETWLPAAPAIAPLALMAAIDLTFHYHTAAFNAVGRPYLASMPLLGTALFRIGLGLALWNGDIVSFGWAMMLATLASSSVWLVLQRQRLGCAIAPFARMLLPSALVAVVCAGVAYVSQLAIAQVGIGWPIVRLLVLGVPVTLCWLAMLRILRHPLYDEVAMLTGKFGVPLSPLGGEAKV</sequence>
<feature type="transmembrane region" description="Helical" evidence="7">
    <location>
        <begin position="76"/>
        <end position="94"/>
    </location>
</feature>
<keyword evidence="9" id="KW-1185">Reference proteome</keyword>
<keyword evidence="5 7" id="KW-1133">Transmembrane helix</keyword>
<feature type="transmembrane region" description="Helical" evidence="7">
    <location>
        <begin position="141"/>
        <end position="162"/>
    </location>
</feature>
<protein>
    <recommendedName>
        <fullName evidence="10">Polysaccharide biosynthesis protein</fullName>
    </recommendedName>
</protein>
<keyword evidence="3" id="KW-1003">Cell membrane</keyword>
<feature type="transmembrane region" description="Helical" evidence="7">
    <location>
        <begin position="376"/>
        <end position="395"/>
    </location>
</feature>
<dbReference type="PANTHER" id="PTHR30250:SF10">
    <property type="entry name" value="LIPOPOLYSACCHARIDE BIOSYNTHESIS PROTEIN WZXC"/>
    <property type="match status" value="1"/>
</dbReference>
<feature type="transmembrane region" description="Helical" evidence="7">
    <location>
        <begin position="38"/>
        <end position="55"/>
    </location>
</feature>
<comment type="similarity">
    <text evidence="2">Belongs to the polysaccharide synthase family.</text>
</comment>
<evidence type="ECO:0000256" key="5">
    <source>
        <dbReference type="ARBA" id="ARBA00022989"/>
    </source>
</evidence>
<evidence type="ECO:0008006" key="10">
    <source>
        <dbReference type="Google" id="ProtNLM"/>
    </source>
</evidence>
<evidence type="ECO:0000256" key="7">
    <source>
        <dbReference type="SAM" id="Phobius"/>
    </source>
</evidence>
<feature type="transmembrane region" description="Helical" evidence="7">
    <location>
        <begin position="284"/>
        <end position="303"/>
    </location>
</feature>
<feature type="transmembrane region" description="Helical" evidence="7">
    <location>
        <begin position="407"/>
        <end position="429"/>
    </location>
</feature>
<dbReference type="PANTHER" id="PTHR30250">
    <property type="entry name" value="PST FAMILY PREDICTED COLANIC ACID TRANSPORTER"/>
    <property type="match status" value="1"/>
</dbReference>
<feature type="transmembrane region" description="Helical" evidence="7">
    <location>
        <begin position="315"/>
        <end position="337"/>
    </location>
</feature>
<keyword evidence="4 7" id="KW-0812">Transmembrane</keyword>
<evidence type="ECO:0000256" key="6">
    <source>
        <dbReference type="ARBA" id="ARBA00023136"/>
    </source>
</evidence>
<dbReference type="OrthoDB" id="7356923at2"/>
<feature type="transmembrane region" description="Helical" evidence="7">
    <location>
        <begin position="349"/>
        <end position="370"/>
    </location>
</feature>
<reference evidence="8 9" key="1">
    <citation type="submission" date="2018-08" db="EMBL/GenBank/DDBJ databases">
        <title>Erythrobacter zhengii sp.nov., a bacterium isolated from deep-sea sediment.</title>
        <authorList>
            <person name="Fang C."/>
            <person name="Wu Y.-H."/>
            <person name="Sun C."/>
            <person name="Wang H."/>
            <person name="Cheng H."/>
            <person name="Meng F.-X."/>
            <person name="Wang C.-S."/>
            <person name="Xu X.-W."/>
        </authorList>
    </citation>
    <scope>NUCLEOTIDE SEQUENCE [LARGE SCALE GENOMIC DNA]</scope>
    <source>
        <strain evidence="8 9">CCTCC AB 2015396</strain>
    </source>
</reference>
<keyword evidence="6 7" id="KW-0472">Membrane</keyword>
<feature type="transmembrane region" description="Helical" evidence="7">
    <location>
        <begin position="114"/>
        <end position="134"/>
    </location>
</feature>
<feature type="transmembrane region" description="Helical" evidence="7">
    <location>
        <begin position="168"/>
        <end position="187"/>
    </location>
</feature>
<dbReference type="GO" id="GO:0005886">
    <property type="term" value="C:plasma membrane"/>
    <property type="evidence" value="ECO:0007669"/>
    <property type="project" value="UniProtKB-SubCell"/>
</dbReference>
<organism evidence="8 9">
    <name type="scientific">Aurantiacibacter xanthus</name>
    <dbReference type="NCBI Taxonomy" id="1784712"/>
    <lineage>
        <taxon>Bacteria</taxon>
        <taxon>Pseudomonadati</taxon>
        <taxon>Pseudomonadota</taxon>
        <taxon>Alphaproteobacteria</taxon>
        <taxon>Sphingomonadales</taxon>
        <taxon>Erythrobacteraceae</taxon>
        <taxon>Aurantiacibacter</taxon>
    </lineage>
</organism>
<comment type="caution">
    <text evidence="8">The sequence shown here is derived from an EMBL/GenBank/DDBJ whole genome shotgun (WGS) entry which is preliminary data.</text>
</comment>
<dbReference type="AlphaFoldDB" id="A0A3A1P5K1"/>
<evidence type="ECO:0000256" key="3">
    <source>
        <dbReference type="ARBA" id="ARBA00022475"/>
    </source>
</evidence>
<dbReference type="EMBL" id="QXFM01000071">
    <property type="protein sequence ID" value="RIV88360.1"/>
    <property type="molecule type" value="Genomic_DNA"/>
</dbReference>
<comment type="subcellular location">
    <subcellularLocation>
        <location evidence="1">Cell membrane</location>
        <topology evidence="1">Multi-pass membrane protein</topology>
    </subcellularLocation>
</comment>
<evidence type="ECO:0000313" key="8">
    <source>
        <dbReference type="EMBL" id="RIV88360.1"/>
    </source>
</evidence>
<proteinExistence type="inferred from homology"/>
<gene>
    <name evidence="8" type="ORF">D2V17_07735</name>
</gene>
<evidence type="ECO:0000313" key="9">
    <source>
        <dbReference type="Proteomes" id="UP000265366"/>
    </source>
</evidence>
<feature type="transmembrane region" description="Helical" evidence="7">
    <location>
        <begin position="12"/>
        <end position="32"/>
    </location>
</feature>
<dbReference type="RefSeq" id="WP_119592502.1">
    <property type="nucleotide sequence ID" value="NZ_QXFM01000071.1"/>
</dbReference>
<evidence type="ECO:0000256" key="2">
    <source>
        <dbReference type="ARBA" id="ARBA00007430"/>
    </source>
</evidence>